<evidence type="ECO:0000313" key="5">
    <source>
        <dbReference type="EMBL" id="CAE7473111.1"/>
    </source>
</evidence>
<reference evidence="5" key="1">
    <citation type="submission" date="2021-02" db="EMBL/GenBank/DDBJ databases">
        <authorList>
            <person name="Dougan E. K."/>
            <person name="Rhodes N."/>
            <person name="Thang M."/>
            <person name="Chan C."/>
        </authorList>
    </citation>
    <scope>NUCLEOTIDE SEQUENCE</scope>
</reference>
<evidence type="ECO:0000256" key="1">
    <source>
        <dbReference type="ARBA" id="ARBA00022603"/>
    </source>
</evidence>
<evidence type="ECO:0000259" key="4">
    <source>
        <dbReference type="PROSITE" id="PS50280"/>
    </source>
</evidence>
<keyword evidence="2" id="KW-0808">Transferase</keyword>
<dbReference type="PANTHER" id="PTHR13271">
    <property type="entry name" value="UNCHARACTERIZED PUTATIVE METHYLTRANSFERASE"/>
    <property type="match status" value="1"/>
</dbReference>
<dbReference type="SUPFAM" id="SSF82199">
    <property type="entry name" value="SET domain"/>
    <property type="match status" value="1"/>
</dbReference>
<feature type="domain" description="SET" evidence="4">
    <location>
        <begin position="156"/>
        <end position="416"/>
    </location>
</feature>
<protein>
    <recommendedName>
        <fullName evidence="4">SET domain-containing protein</fullName>
    </recommendedName>
</protein>
<organism evidence="5 6">
    <name type="scientific">Symbiodinium natans</name>
    <dbReference type="NCBI Taxonomy" id="878477"/>
    <lineage>
        <taxon>Eukaryota</taxon>
        <taxon>Sar</taxon>
        <taxon>Alveolata</taxon>
        <taxon>Dinophyceae</taxon>
        <taxon>Suessiales</taxon>
        <taxon>Symbiodiniaceae</taxon>
        <taxon>Symbiodinium</taxon>
    </lineage>
</organism>
<dbReference type="InterPro" id="IPR050600">
    <property type="entry name" value="SETD3_SETD6_MTase"/>
</dbReference>
<dbReference type="OrthoDB" id="412036at2759"/>
<dbReference type="PANTHER" id="PTHR13271:SF47">
    <property type="entry name" value="ACTIN-HISTIDINE N-METHYLTRANSFERASE"/>
    <property type="match status" value="1"/>
</dbReference>
<dbReference type="Pfam" id="PF00856">
    <property type="entry name" value="SET"/>
    <property type="match status" value="1"/>
</dbReference>
<proteinExistence type="predicted"/>
<comment type="caution">
    <text evidence="5">The sequence shown here is derived from an EMBL/GenBank/DDBJ whole genome shotgun (WGS) entry which is preliminary data.</text>
</comment>
<keyword evidence="3" id="KW-0949">S-adenosyl-L-methionine</keyword>
<dbReference type="CDD" id="cd10527">
    <property type="entry name" value="SET_LSMT"/>
    <property type="match status" value="1"/>
</dbReference>
<keyword evidence="1" id="KW-0489">Methyltransferase</keyword>
<dbReference type="Proteomes" id="UP000604046">
    <property type="component" value="Unassembled WGS sequence"/>
</dbReference>
<dbReference type="GO" id="GO:0032259">
    <property type="term" value="P:methylation"/>
    <property type="evidence" value="ECO:0007669"/>
    <property type="project" value="UniProtKB-KW"/>
</dbReference>
<gene>
    <name evidence="5" type="ORF">SNAT2548_LOCUS26579</name>
</gene>
<sequence length="427" mass="47390">MERLAVDVDEESELHVLVPTEVGDRLRLSKMPDGPWTCVVLRKQPLHDVANRMAEQPGEDVNKLQLLVPAAVKPGLTKLQVTISPDEQIQLAVPEYASPGDLIELERAGGEEAWQAKFTRDQYMNAEDPKKNLAVMADLGKAARDAQLDVEEAVERLFKVAKEAGCFVSPKIKRGSVPPLYIPGLIAAEDIEEGEELLRIPAHLHLTPPAVEEAAPGLAAVARKSPMPDHRRSEALHSFFLARLLADSQERALARPAEGKSILSSHWTASEAQRKVWEAYADTLLSEDFAYHPFRLAAFNPAATREAMRPSQEAEYFIDMATDLVMLHDSMVRCGHEAGMPEEVEAEMFLRARLCSQTRVFQTCVDTTLVPVADLLNHSPTLTPGVLWAWDQEAQSMIITAVKAHRTGEELFTTYGARLRCLQLLQV</sequence>
<dbReference type="EMBL" id="CAJNDS010002435">
    <property type="protein sequence ID" value="CAE7473111.1"/>
    <property type="molecule type" value="Genomic_DNA"/>
</dbReference>
<dbReference type="PROSITE" id="PS50280">
    <property type="entry name" value="SET"/>
    <property type="match status" value="1"/>
</dbReference>
<dbReference type="InterPro" id="IPR046341">
    <property type="entry name" value="SET_dom_sf"/>
</dbReference>
<keyword evidence="6" id="KW-1185">Reference proteome</keyword>
<evidence type="ECO:0000313" key="6">
    <source>
        <dbReference type="Proteomes" id="UP000604046"/>
    </source>
</evidence>
<evidence type="ECO:0000256" key="2">
    <source>
        <dbReference type="ARBA" id="ARBA00022679"/>
    </source>
</evidence>
<evidence type="ECO:0000256" key="3">
    <source>
        <dbReference type="ARBA" id="ARBA00022691"/>
    </source>
</evidence>
<dbReference type="GO" id="GO:0016279">
    <property type="term" value="F:protein-lysine N-methyltransferase activity"/>
    <property type="evidence" value="ECO:0007669"/>
    <property type="project" value="TreeGrafter"/>
</dbReference>
<dbReference type="InterPro" id="IPR001214">
    <property type="entry name" value="SET_dom"/>
</dbReference>
<accession>A0A812SCG4</accession>
<dbReference type="AlphaFoldDB" id="A0A812SCG4"/>
<dbReference type="Gene3D" id="3.90.1410.10">
    <property type="entry name" value="set domain protein methyltransferase, domain 1"/>
    <property type="match status" value="1"/>
</dbReference>
<name>A0A812SCG4_9DINO</name>